<sequence length="554" mass="62655">MDPILWYTKNIISNGDKGLCKKVFGSEFFYAASDLGKILGQFNSCIQTRKLIVMNKTDMSWHKYNNHLKLLITENYLIIEHKGLEPKVIKDYTRFMVLTKVLEHPKAPSVVMAYLLSLDLSNWSPQEIPSTKIKVDIIHKQLPNPVRLIIDLIATWAEDSLVKLIAEKKFSQIAKFCESGLGNIKEFSDTPQPDLPINEPIDIPIFDVPEIISQKTAPSQQVEAPVASIFGTTKASKLSESVIDKLKTIRLFESIEPISKIVNTLSKEADSLKSSEVSFAILLSRAQQEEHLRKRATKLGENQDYVKEAEEDPKEYINMSQRADICIDSFPENWSIQKSSTPKERRSEAKKVNICQISDSTCSEETIKEIAQHIVQNNLTKKDIKAISRTLVETSPDAIVFNASEKIISAILNPEVIRLSNKVQKDCSEQHKNEGIDFSDHFSLESVKGKIGWEAIISEKLKDPGIYILKCISEKDKFIGKLLLPSSLYKLGAVFASVAHRPKNASKANTYTSEALKHSSDNYTSLSKRYTIVNMQRRGEPYNQTRPFCIFNKN</sequence>
<protein>
    <recommendedName>
        <fullName evidence="1">NrS-1 polymerase-like helicase domain-containing protein</fullName>
    </recommendedName>
</protein>
<dbReference type="Proteomes" id="UP000266673">
    <property type="component" value="Unassembled WGS sequence"/>
</dbReference>
<keyword evidence="3" id="KW-1185">Reference proteome</keyword>
<dbReference type="InterPro" id="IPR045455">
    <property type="entry name" value="NrS-1_pol-like_helicase"/>
</dbReference>
<proteinExistence type="predicted"/>
<gene>
    <name evidence="2" type="ORF">C2G38_2182034</name>
</gene>
<feature type="domain" description="NrS-1 polymerase-like helicase" evidence="1">
    <location>
        <begin position="9"/>
        <end position="99"/>
    </location>
</feature>
<evidence type="ECO:0000313" key="3">
    <source>
        <dbReference type="Proteomes" id="UP000266673"/>
    </source>
</evidence>
<accession>A0A397VDG0</accession>
<comment type="caution">
    <text evidence="2">The sequence shown here is derived from an EMBL/GenBank/DDBJ whole genome shotgun (WGS) entry which is preliminary data.</text>
</comment>
<dbReference type="STRING" id="44941.A0A397VDG0"/>
<dbReference type="OrthoDB" id="2425743at2759"/>
<reference evidence="2 3" key="1">
    <citation type="submission" date="2018-06" db="EMBL/GenBank/DDBJ databases">
        <title>Comparative genomics reveals the genomic features of Rhizophagus irregularis, R. cerebriforme, R. diaphanum and Gigaspora rosea, and their symbiotic lifestyle signature.</title>
        <authorList>
            <person name="Morin E."/>
            <person name="San Clemente H."/>
            <person name="Chen E.C.H."/>
            <person name="De La Providencia I."/>
            <person name="Hainaut M."/>
            <person name="Kuo A."/>
            <person name="Kohler A."/>
            <person name="Murat C."/>
            <person name="Tang N."/>
            <person name="Roy S."/>
            <person name="Loubradou J."/>
            <person name="Henrissat B."/>
            <person name="Grigoriev I.V."/>
            <person name="Corradi N."/>
            <person name="Roux C."/>
            <person name="Martin F.M."/>
        </authorList>
    </citation>
    <scope>NUCLEOTIDE SEQUENCE [LARGE SCALE GENOMIC DNA]</scope>
    <source>
        <strain evidence="2 3">DAOM 194757</strain>
    </source>
</reference>
<dbReference type="Pfam" id="PF19263">
    <property type="entry name" value="DUF5906"/>
    <property type="match status" value="1"/>
</dbReference>
<organism evidence="2 3">
    <name type="scientific">Gigaspora rosea</name>
    <dbReference type="NCBI Taxonomy" id="44941"/>
    <lineage>
        <taxon>Eukaryota</taxon>
        <taxon>Fungi</taxon>
        <taxon>Fungi incertae sedis</taxon>
        <taxon>Mucoromycota</taxon>
        <taxon>Glomeromycotina</taxon>
        <taxon>Glomeromycetes</taxon>
        <taxon>Diversisporales</taxon>
        <taxon>Gigasporaceae</taxon>
        <taxon>Gigaspora</taxon>
    </lineage>
</organism>
<name>A0A397VDG0_9GLOM</name>
<dbReference type="AlphaFoldDB" id="A0A397VDG0"/>
<evidence type="ECO:0000313" key="2">
    <source>
        <dbReference type="EMBL" id="RIB19367.1"/>
    </source>
</evidence>
<dbReference type="EMBL" id="QKWP01000478">
    <property type="protein sequence ID" value="RIB19367.1"/>
    <property type="molecule type" value="Genomic_DNA"/>
</dbReference>
<evidence type="ECO:0000259" key="1">
    <source>
        <dbReference type="Pfam" id="PF19263"/>
    </source>
</evidence>